<name>A0A1B9HVL0_9TREE</name>
<accession>A0A1B9HVL0</accession>
<protein>
    <submittedName>
        <fullName evidence="1">Uncharacterized protein</fullName>
    </submittedName>
</protein>
<organism evidence="1">
    <name type="scientific">Kwoniella pini CBS 10737</name>
    <dbReference type="NCBI Taxonomy" id="1296096"/>
    <lineage>
        <taxon>Eukaryota</taxon>
        <taxon>Fungi</taxon>
        <taxon>Dikarya</taxon>
        <taxon>Basidiomycota</taxon>
        <taxon>Agaricomycotina</taxon>
        <taxon>Tremellomycetes</taxon>
        <taxon>Tremellales</taxon>
        <taxon>Cryptococcaceae</taxon>
        <taxon>Kwoniella</taxon>
    </lineage>
</organism>
<dbReference type="OrthoDB" id="10642697at2759"/>
<gene>
    <name evidence="1" type="ORF">I206_07091</name>
    <name evidence="2" type="ORF">I206_101819</name>
</gene>
<dbReference type="AlphaFoldDB" id="A0A1B9HVL0"/>
<evidence type="ECO:0000313" key="2">
    <source>
        <dbReference type="EMBL" id="WWC67901.1"/>
    </source>
</evidence>
<proteinExistence type="predicted"/>
<reference evidence="2" key="2">
    <citation type="submission" date="2013-07" db="EMBL/GenBank/DDBJ databases">
        <authorList>
            <consortium name="The Broad Institute Genome Sequencing Platform"/>
            <person name="Cuomo C."/>
            <person name="Litvintseva A."/>
            <person name="Chen Y."/>
            <person name="Heitman J."/>
            <person name="Sun S."/>
            <person name="Springer D."/>
            <person name="Dromer F."/>
            <person name="Young S.K."/>
            <person name="Zeng Q."/>
            <person name="Gargeya S."/>
            <person name="Fitzgerald M."/>
            <person name="Abouelleil A."/>
            <person name="Alvarado L."/>
            <person name="Berlin A.M."/>
            <person name="Chapman S.B."/>
            <person name="Dewar J."/>
            <person name="Goldberg J."/>
            <person name="Griggs A."/>
            <person name="Gujja S."/>
            <person name="Hansen M."/>
            <person name="Howarth C."/>
            <person name="Imamovic A."/>
            <person name="Larimer J."/>
            <person name="McCowan C."/>
            <person name="Murphy C."/>
            <person name="Pearson M."/>
            <person name="Priest M."/>
            <person name="Roberts A."/>
            <person name="Saif S."/>
            <person name="Shea T."/>
            <person name="Sykes S."/>
            <person name="Wortman J."/>
            <person name="Nusbaum C."/>
            <person name="Birren B."/>
        </authorList>
    </citation>
    <scope>NUCLEOTIDE SEQUENCE</scope>
    <source>
        <strain evidence="2">CBS 10737</strain>
    </source>
</reference>
<dbReference type="EMBL" id="KV700117">
    <property type="protein sequence ID" value="OCF47312.1"/>
    <property type="molecule type" value="Genomic_DNA"/>
</dbReference>
<evidence type="ECO:0000313" key="1">
    <source>
        <dbReference type="EMBL" id="OCF47312.1"/>
    </source>
</evidence>
<dbReference type="Proteomes" id="UP000094020">
    <property type="component" value="Chromosome 2"/>
</dbReference>
<dbReference type="KEGG" id="kpin:30175460"/>
<reference evidence="2" key="4">
    <citation type="submission" date="2024-02" db="EMBL/GenBank/DDBJ databases">
        <title>Comparative genomics of Cryptococcus and Kwoniella reveals pathogenesis evolution and contrasting modes of karyotype evolution via chromosome fusion or intercentromeric recombination.</title>
        <authorList>
            <person name="Coelho M.A."/>
            <person name="David-Palma M."/>
            <person name="Shea T."/>
            <person name="Bowers K."/>
            <person name="McGinley-Smith S."/>
            <person name="Mohammad A.W."/>
            <person name="Gnirke A."/>
            <person name="Yurkov A.M."/>
            <person name="Nowrousian M."/>
            <person name="Sun S."/>
            <person name="Cuomo C.A."/>
            <person name="Heitman J."/>
        </authorList>
    </citation>
    <scope>NUCLEOTIDE SEQUENCE</scope>
    <source>
        <strain evidence="2">CBS 10737</strain>
    </source>
</reference>
<evidence type="ECO:0000313" key="3">
    <source>
        <dbReference type="Proteomes" id="UP000094020"/>
    </source>
</evidence>
<sequence>MPKLITLTITPSYLGRTMQLCRGKRGYRHCELLEAITPRRLIIRNADVLRFGLPETVPPKIFEDVEELIFISPTEIPNGAGIPQLPKMAKLKRFTRIFWTDKPSDDWRSTPYNDRRWKILSVAYRTVRNLASAISSLRNGVQVLIVNSGPLQELCRDSDPGKSLREQTEEHIRTSLAFQAWGIYIQPGTRDSREDVLRAKAKFISDNIKYLTMEQYLNQGDWQDFLTSKEVDGWIDKEKFRPDNHY</sequence>
<dbReference type="EMBL" id="CP144520">
    <property type="protein sequence ID" value="WWC67901.1"/>
    <property type="molecule type" value="Genomic_DNA"/>
</dbReference>
<reference evidence="1" key="3">
    <citation type="submission" date="2016-07" db="EMBL/GenBank/DDBJ databases">
        <title>Evolution of pathogenesis and genome organization in the Tremellales.</title>
        <authorList>
            <person name="Cuomo C."/>
            <person name="Litvintseva A."/>
            <person name="Heitman J."/>
            <person name="Chen Y."/>
            <person name="Sun S."/>
            <person name="Springer D."/>
            <person name="Dromer F."/>
            <person name="Young S."/>
            <person name="Zeng Q."/>
            <person name="Chapman S."/>
            <person name="Gujja S."/>
            <person name="Saif S."/>
            <person name="Birren B."/>
        </authorList>
    </citation>
    <scope>NUCLEOTIDE SEQUENCE</scope>
    <source>
        <strain evidence="1">CBS 10737</strain>
    </source>
</reference>
<reference evidence="1" key="1">
    <citation type="submission" date="2013-07" db="EMBL/GenBank/DDBJ databases">
        <title>The Genome Sequence of Cryptococcus pinus CBS10737.</title>
        <authorList>
            <consortium name="The Broad Institute Genome Sequencing Platform"/>
            <person name="Cuomo C."/>
            <person name="Litvintseva A."/>
            <person name="Chen Y."/>
            <person name="Heitman J."/>
            <person name="Sun S."/>
            <person name="Springer D."/>
            <person name="Dromer F."/>
            <person name="Young S.K."/>
            <person name="Zeng Q."/>
            <person name="Gargeya S."/>
            <person name="Fitzgerald M."/>
            <person name="Abouelleil A."/>
            <person name="Alvarado L."/>
            <person name="Berlin A.M."/>
            <person name="Chapman S.B."/>
            <person name="Dewar J."/>
            <person name="Goldberg J."/>
            <person name="Griggs A."/>
            <person name="Gujja S."/>
            <person name="Hansen M."/>
            <person name="Howarth C."/>
            <person name="Imamovic A."/>
            <person name="Larimer J."/>
            <person name="McCowan C."/>
            <person name="Murphy C."/>
            <person name="Pearson M."/>
            <person name="Priest M."/>
            <person name="Roberts A."/>
            <person name="Saif S."/>
            <person name="Shea T."/>
            <person name="Sykes S."/>
            <person name="Wortman J."/>
            <person name="Nusbaum C."/>
            <person name="Birren B."/>
        </authorList>
    </citation>
    <scope>NUCLEOTIDE SEQUENCE [LARGE SCALE GENOMIC DNA]</scope>
    <source>
        <strain evidence="1">CBS 10737</strain>
    </source>
</reference>
<dbReference type="GeneID" id="30175460"/>
<keyword evidence="3" id="KW-1185">Reference proteome</keyword>
<dbReference type="RefSeq" id="XP_019008531.1">
    <property type="nucleotide sequence ID" value="XM_019158785.1"/>
</dbReference>